<dbReference type="GO" id="GO:0015074">
    <property type="term" value="P:DNA integration"/>
    <property type="evidence" value="ECO:0007669"/>
    <property type="project" value="InterPro"/>
</dbReference>
<dbReference type="Gene3D" id="3.30.420.10">
    <property type="entry name" value="Ribonuclease H-like superfamily/Ribonuclease H"/>
    <property type="match status" value="1"/>
</dbReference>
<dbReference type="PANTHER" id="PTHR37984">
    <property type="entry name" value="PROTEIN CBG26694"/>
    <property type="match status" value="1"/>
</dbReference>
<comment type="caution">
    <text evidence="2">The sequence shown here is derived from an EMBL/GenBank/DDBJ whole genome shotgun (WGS) entry which is preliminary data.</text>
</comment>
<feature type="domain" description="Integrase catalytic" evidence="1">
    <location>
        <begin position="167"/>
        <end position="291"/>
    </location>
</feature>
<dbReference type="InterPro" id="IPR041588">
    <property type="entry name" value="Integrase_H2C2"/>
</dbReference>
<evidence type="ECO:0000313" key="2">
    <source>
        <dbReference type="EMBL" id="KAD5317944.1"/>
    </source>
</evidence>
<dbReference type="PANTHER" id="PTHR37984:SF5">
    <property type="entry name" value="PROTEIN NYNRIN-LIKE"/>
    <property type="match status" value="1"/>
</dbReference>
<dbReference type="SUPFAM" id="SSF53098">
    <property type="entry name" value="Ribonuclease H-like"/>
    <property type="match status" value="1"/>
</dbReference>
<accession>A0A5N6NTN8</accession>
<dbReference type="InterPro" id="IPR001584">
    <property type="entry name" value="Integrase_cat-core"/>
</dbReference>
<reference evidence="2 3" key="1">
    <citation type="submission" date="2019-05" db="EMBL/GenBank/DDBJ databases">
        <title>Mikania micrantha, genome provides insights into the molecular mechanism of rapid growth.</title>
        <authorList>
            <person name="Liu B."/>
        </authorList>
    </citation>
    <scope>NUCLEOTIDE SEQUENCE [LARGE SCALE GENOMIC DNA]</scope>
    <source>
        <strain evidence="2">NLD-2019</strain>
        <tissue evidence="2">Leaf</tissue>
    </source>
</reference>
<dbReference type="OrthoDB" id="1700150at2759"/>
<organism evidence="2 3">
    <name type="scientific">Mikania micrantha</name>
    <name type="common">bitter vine</name>
    <dbReference type="NCBI Taxonomy" id="192012"/>
    <lineage>
        <taxon>Eukaryota</taxon>
        <taxon>Viridiplantae</taxon>
        <taxon>Streptophyta</taxon>
        <taxon>Embryophyta</taxon>
        <taxon>Tracheophyta</taxon>
        <taxon>Spermatophyta</taxon>
        <taxon>Magnoliopsida</taxon>
        <taxon>eudicotyledons</taxon>
        <taxon>Gunneridae</taxon>
        <taxon>Pentapetalae</taxon>
        <taxon>asterids</taxon>
        <taxon>campanulids</taxon>
        <taxon>Asterales</taxon>
        <taxon>Asteraceae</taxon>
        <taxon>Asteroideae</taxon>
        <taxon>Heliantheae alliance</taxon>
        <taxon>Eupatorieae</taxon>
        <taxon>Mikania</taxon>
    </lineage>
</organism>
<protein>
    <recommendedName>
        <fullName evidence="1">Integrase catalytic domain-containing protein</fullName>
    </recommendedName>
</protein>
<proteinExistence type="predicted"/>
<dbReference type="PROSITE" id="PS50994">
    <property type="entry name" value="INTEGRASE"/>
    <property type="match status" value="1"/>
</dbReference>
<evidence type="ECO:0000259" key="1">
    <source>
        <dbReference type="PROSITE" id="PS50994"/>
    </source>
</evidence>
<dbReference type="InterPro" id="IPR012337">
    <property type="entry name" value="RNaseH-like_sf"/>
</dbReference>
<evidence type="ECO:0000313" key="3">
    <source>
        <dbReference type="Proteomes" id="UP000326396"/>
    </source>
</evidence>
<name>A0A5N6NTN8_9ASTR</name>
<dbReference type="EMBL" id="SZYD01000009">
    <property type="protein sequence ID" value="KAD5317944.1"/>
    <property type="molecule type" value="Genomic_DNA"/>
</dbReference>
<sequence>MRQRHWVELLNDYDCEIRYHPGKENVVADAFSRKAYGNSVILHSIQSSSDLQNRIHEAQQRTVSKNKLSEEMPSNFELQLESKTNGLLHFQNRLWIPNQNQLRELILDKAHKSRYSIHPGADKMYKDLRDQYWWPGMKNDVILFVSKCLTCSKVKAEHQRPSGLLEQPEIPVWKWEGIAMDFITKLPRTTQGYDSICVIVDRLTKTAHFLPIRETYRAEKLARIYINEIVCRHGVPLNIISDHDGRFIAHFWKALQTSLGKQLNLSTAYHSQTDGNPKGPSKHLMTCCDVV</sequence>
<dbReference type="InterPro" id="IPR036397">
    <property type="entry name" value="RNaseH_sf"/>
</dbReference>
<dbReference type="Gene3D" id="1.10.340.70">
    <property type="match status" value="1"/>
</dbReference>
<gene>
    <name evidence="2" type="ORF">E3N88_17890</name>
</gene>
<dbReference type="Proteomes" id="UP000326396">
    <property type="component" value="Linkage Group LG17"/>
</dbReference>
<dbReference type="InterPro" id="IPR050951">
    <property type="entry name" value="Retrovirus_Pol_polyprotein"/>
</dbReference>
<dbReference type="Pfam" id="PF17921">
    <property type="entry name" value="Integrase_H2C2"/>
    <property type="match status" value="1"/>
</dbReference>
<dbReference type="AlphaFoldDB" id="A0A5N6NTN8"/>
<keyword evidence="3" id="KW-1185">Reference proteome</keyword>
<dbReference type="GO" id="GO:0003676">
    <property type="term" value="F:nucleic acid binding"/>
    <property type="evidence" value="ECO:0007669"/>
    <property type="project" value="InterPro"/>
</dbReference>